<evidence type="ECO:0000256" key="6">
    <source>
        <dbReference type="ARBA" id="ARBA00023110"/>
    </source>
</evidence>
<proteinExistence type="inferred from homology"/>
<keyword evidence="15" id="KW-0175">Coiled coil</keyword>
<comment type="catalytic activity">
    <reaction evidence="1 12 13">
        <text>[protein]-peptidylproline (omega=180) = [protein]-peptidylproline (omega=0)</text>
        <dbReference type="Rhea" id="RHEA:16237"/>
        <dbReference type="Rhea" id="RHEA-COMP:10747"/>
        <dbReference type="Rhea" id="RHEA-COMP:10748"/>
        <dbReference type="ChEBI" id="CHEBI:83833"/>
        <dbReference type="ChEBI" id="CHEBI:83834"/>
        <dbReference type="EC" id="5.2.1.8"/>
    </reaction>
</comment>
<evidence type="ECO:0000256" key="10">
    <source>
        <dbReference type="ARBA" id="ARBA00024849"/>
    </source>
</evidence>
<gene>
    <name evidence="12 17" type="primary">tig</name>
    <name evidence="17" type="ORF">ERICIII_03529</name>
</gene>
<dbReference type="GO" id="GO:0043335">
    <property type="term" value="P:protein unfolding"/>
    <property type="evidence" value="ECO:0007669"/>
    <property type="project" value="TreeGrafter"/>
</dbReference>
<sequence length="433" mass="49001">MKASWEKIEKNTAVLDIEVEESKVAEALDKAFKKVVKKVNVPGFRKGKVPRQIFEKKFGIDVLYQDALDIILPEAYMEAVNETGIEPVGRPEVDVEQFAKGQTLKFKVTVTVKPEVKLGEYKGLEVPAGETVVTEEEIKEELERLQQRHAELEVAEEGAAAENGNITVIDFEGFVDGEAFEGGKAEKYTLELGSGSFIPGFEEQVVGMKKDEEKDIEATFPEDYHAEELKGKKAVFKVKLHDIKRKNLPELDDEFAKDISEFDTLEEYKKDLKQKLSEKKNQEQQAKREAAVVEKAAANAEVDIPAEMIEAEQDQMVQEFERRLGMQGMNLDLYFQFSGQNVDTLKEQMKEDAEKRVRNNLVLEAIAEQENITASDEDVNAEIEKLAESYQRTAEEIRSIFEANGSLSSMKQDLAIRKTVDFLLENSKTEKAE</sequence>
<dbReference type="Pfam" id="PF00254">
    <property type="entry name" value="FKBP_C"/>
    <property type="match status" value="1"/>
</dbReference>
<dbReference type="Proteomes" id="UP000239833">
    <property type="component" value="Chromosome"/>
</dbReference>
<evidence type="ECO:0000313" key="18">
    <source>
        <dbReference type="Proteomes" id="UP000239833"/>
    </source>
</evidence>
<dbReference type="InterPro" id="IPR037041">
    <property type="entry name" value="Trigger_fac_C_sf"/>
</dbReference>
<keyword evidence="9 12" id="KW-0131">Cell cycle</keyword>
<evidence type="ECO:0000259" key="16">
    <source>
        <dbReference type="PROSITE" id="PS50059"/>
    </source>
</evidence>
<dbReference type="PROSITE" id="PS50059">
    <property type="entry name" value="FKBP_PPIASE"/>
    <property type="match status" value="1"/>
</dbReference>
<dbReference type="GO" id="GO:0044183">
    <property type="term" value="F:protein folding chaperone"/>
    <property type="evidence" value="ECO:0007669"/>
    <property type="project" value="TreeGrafter"/>
</dbReference>
<evidence type="ECO:0000256" key="3">
    <source>
        <dbReference type="ARBA" id="ARBA00013194"/>
    </source>
</evidence>
<dbReference type="InterPro" id="IPR008880">
    <property type="entry name" value="Trigger_fac_C"/>
</dbReference>
<evidence type="ECO:0000256" key="8">
    <source>
        <dbReference type="ARBA" id="ARBA00023235"/>
    </source>
</evidence>
<keyword evidence="8 12" id="KW-0413">Isomerase</keyword>
<dbReference type="GO" id="GO:0005737">
    <property type="term" value="C:cytoplasm"/>
    <property type="evidence" value="ECO:0007669"/>
    <property type="project" value="UniProtKB-SubCell"/>
</dbReference>
<name>A0A2L1U3X8_9BACL</name>
<dbReference type="EC" id="5.2.1.8" evidence="3 12"/>
<evidence type="ECO:0000256" key="14">
    <source>
        <dbReference type="RuleBase" id="RU003914"/>
    </source>
</evidence>
<dbReference type="Pfam" id="PF05698">
    <property type="entry name" value="Trigger_C"/>
    <property type="match status" value="1"/>
</dbReference>
<accession>A0A2L1U3X8</accession>
<comment type="similarity">
    <text evidence="2 12 14">Belongs to the FKBP-type PPIase family. Tig subfamily.</text>
</comment>
<evidence type="ECO:0000256" key="12">
    <source>
        <dbReference type="HAMAP-Rule" id="MF_00303"/>
    </source>
</evidence>
<evidence type="ECO:0000256" key="4">
    <source>
        <dbReference type="ARBA" id="ARBA00016902"/>
    </source>
</evidence>
<keyword evidence="7 12" id="KW-0143">Chaperone</keyword>
<dbReference type="InterPro" id="IPR036611">
    <property type="entry name" value="Trigger_fac_ribosome-bd_sf"/>
</dbReference>
<feature type="coiled-coil region" evidence="15">
    <location>
        <begin position="135"/>
        <end position="162"/>
    </location>
</feature>
<dbReference type="GO" id="GO:0015031">
    <property type="term" value="P:protein transport"/>
    <property type="evidence" value="ECO:0007669"/>
    <property type="project" value="UniProtKB-UniRule"/>
</dbReference>
<protein>
    <recommendedName>
        <fullName evidence="4 12">Trigger factor</fullName>
        <shortName evidence="12">TF</shortName>
        <ecNumber evidence="3 12">5.2.1.8</ecNumber>
    </recommendedName>
    <alternativeName>
        <fullName evidence="11 12">PPIase</fullName>
    </alternativeName>
</protein>
<dbReference type="HAMAP" id="MF_00303">
    <property type="entry name" value="Trigger_factor_Tig"/>
    <property type="match status" value="1"/>
</dbReference>
<reference evidence="18" key="1">
    <citation type="submission" date="2017-02" db="EMBL/GenBank/DDBJ databases">
        <title>Delineation of Paenibacillus larvae strains originating from foulbrood outbreaks.</title>
        <authorList>
            <person name="Beims H."/>
            <person name="Bunk B."/>
            <person name="Sproeer C."/>
            <person name="Mohr K.I."/>
            <person name="Pradella S."/>
            <person name="Guenther G."/>
            <person name="Rohde M."/>
            <person name="von der Ohe W."/>
            <person name="Steinert M."/>
        </authorList>
    </citation>
    <scope>NUCLEOTIDE SEQUENCE [LARGE SCALE GENOMIC DNA]</scope>
    <source>
        <strain evidence="18">Eric_III</strain>
    </source>
</reference>
<dbReference type="Pfam" id="PF05697">
    <property type="entry name" value="Trigger_N"/>
    <property type="match status" value="1"/>
</dbReference>
<dbReference type="PIRSF" id="PIRSF003095">
    <property type="entry name" value="Trigger_factor"/>
    <property type="match status" value="1"/>
</dbReference>
<dbReference type="InterPro" id="IPR027304">
    <property type="entry name" value="Trigger_fact/SurA_dom_sf"/>
</dbReference>
<evidence type="ECO:0000256" key="5">
    <source>
        <dbReference type="ARBA" id="ARBA00022618"/>
    </source>
</evidence>
<evidence type="ECO:0000256" key="11">
    <source>
        <dbReference type="ARBA" id="ARBA00029986"/>
    </source>
</evidence>
<comment type="subcellular location">
    <subcellularLocation>
        <location evidence="12">Cytoplasm</location>
    </subcellularLocation>
    <text evidence="12">About half TF is bound to the ribosome near the polypeptide exit tunnel while the other half is free in the cytoplasm.</text>
</comment>
<dbReference type="GeneID" id="64219958"/>
<dbReference type="NCBIfam" id="TIGR00115">
    <property type="entry name" value="tig"/>
    <property type="match status" value="1"/>
</dbReference>
<dbReference type="PANTHER" id="PTHR30560">
    <property type="entry name" value="TRIGGER FACTOR CHAPERONE AND PEPTIDYL-PROLYL CIS/TRANS ISOMERASE"/>
    <property type="match status" value="1"/>
</dbReference>
<dbReference type="FunFam" id="3.10.50.40:FF:000001">
    <property type="entry name" value="Trigger factor"/>
    <property type="match status" value="1"/>
</dbReference>
<evidence type="ECO:0000256" key="15">
    <source>
        <dbReference type="SAM" id="Coils"/>
    </source>
</evidence>
<dbReference type="GO" id="GO:0051301">
    <property type="term" value="P:cell division"/>
    <property type="evidence" value="ECO:0007669"/>
    <property type="project" value="UniProtKB-KW"/>
</dbReference>
<evidence type="ECO:0000256" key="13">
    <source>
        <dbReference type="PROSITE-ProRule" id="PRU00277"/>
    </source>
</evidence>
<keyword evidence="6 12" id="KW-0697">Rotamase</keyword>
<feature type="coiled-coil region" evidence="15">
    <location>
        <begin position="262"/>
        <end position="303"/>
    </location>
</feature>
<keyword evidence="12" id="KW-0963">Cytoplasm</keyword>
<dbReference type="Gene3D" id="1.10.3120.10">
    <property type="entry name" value="Trigger factor, C-terminal domain"/>
    <property type="match status" value="1"/>
</dbReference>
<dbReference type="EMBL" id="CP019655">
    <property type="protein sequence ID" value="AVF27639.1"/>
    <property type="molecule type" value="Genomic_DNA"/>
</dbReference>
<dbReference type="SUPFAM" id="SSF54534">
    <property type="entry name" value="FKBP-like"/>
    <property type="match status" value="1"/>
</dbReference>
<evidence type="ECO:0000256" key="9">
    <source>
        <dbReference type="ARBA" id="ARBA00023306"/>
    </source>
</evidence>
<evidence type="ECO:0000256" key="7">
    <source>
        <dbReference type="ARBA" id="ARBA00023186"/>
    </source>
</evidence>
<dbReference type="InterPro" id="IPR046357">
    <property type="entry name" value="PPIase_dom_sf"/>
</dbReference>
<dbReference type="SUPFAM" id="SSF102735">
    <property type="entry name" value="Trigger factor ribosome-binding domain"/>
    <property type="match status" value="1"/>
</dbReference>
<comment type="domain">
    <text evidence="12">Consists of 3 domains; the N-terminus binds the ribosome, the middle domain has PPIase activity, while the C-terminus has intrinsic chaperone activity on its own.</text>
</comment>
<dbReference type="SUPFAM" id="SSF109998">
    <property type="entry name" value="Triger factor/SurA peptide-binding domain-like"/>
    <property type="match status" value="1"/>
</dbReference>
<dbReference type="RefSeq" id="WP_104932752.1">
    <property type="nucleotide sequence ID" value="NZ_CP019655.1"/>
</dbReference>
<dbReference type="GO" id="GO:0003755">
    <property type="term" value="F:peptidyl-prolyl cis-trans isomerase activity"/>
    <property type="evidence" value="ECO:0007669"/>
    <property type="project" value="UniProtKB-UniRule"/>
</dbReference>
<evidence type="ECO:0000313" key="17">
    <source>
        <dbReference type="EMBL" id="AVF27639.1"/>
    </source>
</evidence>
<feature type="domain" description="PPIase FKBP-type" evidence="16">
    <location>
        <begin position="164"/>
        <end position="244"/>
    </location>
</feature>
<dbReference type="AlphaFoldDB" id="A0A2L1U3X8"/>
<organism evidence="17 18">
    <name type="scientific">Paenibacillus larvae subsp. larvae</name>
    <dbReference type="NCBI Taxonomy" id="147375"/>
    <lineage>
        <taxon>Bacteria</taxon>
        <taxon>Bacillati</taxon>
        <taxon>Bacillota</taxon>
        <taxon>Bacilli</taxon>
        <taxon>Bacillales</taxon>
        <taxon>Paenibacillaceae</taxon>
        <taxon>Paenibacillus</taxon>
    </lineage>
</organism>
<dbReference type="PANTHER" id="PTHR30560:SF3">
    <property type="entry name" value="TRIGGER FACTOR-LIKE PROTEIN TIG, CHLOROPLASTIC"/>
    <property type="match status" value="1"/>
</dbReference>
<dbReference type="InterPro" id="IPR001179">
    <property type="entry name" value="PPIase_FKBP_dom"/>
</dbReference>
<dbReference type="InterPro" id="IPR008881">
    <property type="entry name" value="Trigger_fac_ribosome-bd_bac"/>
</dbReference>
<dbReference type="Gene3D" id="3.30.70.1050">
    <property type="entry name" value="Trigger factor ribosome-binding domain"/>
    <property type="match status" value="1"/>
</dbReference>
<dbReference type="GO" id="GO:0043022">
    <property type="term" value="F:ribosome binding"/>
    <property type="evidence" value="ECO:0007669"/>
    <property type="project" value="TreeGrafter"/>
</dbReference>
<evidence type="ECO:0000256" key="2">
    <source>
        <dbReference type="ARBA" id="ARBA00005464"/>
    </source>
</evidence>
<keyword evidence="5 12" id="KW-0132">Cell division</keyword>
<dbReference type="InterPro" id="IPR005215">
    <property type="entry name" value="Trig_fac"/>
</dbReference>
<comment type="function">
    <text evidence="10 12">Involved in protein export. Acts as a chaperone by maintaining the newly synthesized protein in an open conformation. Functions as a peptidyl-prolyl cis-trans isomerase.</text>
</comment>
<evidence type="ECO:0000256" key="1">
    <source>
        <dbReference type="ARBA" id="ARBA00000971"/>
    </source>
</evidence>
<dbReference type="GO" id="GO:0051083">
    <property type="term" value="P:'de novo' cotranslational protein folding"/>
    <property type="evidence" value="ECO:0007669"/>
    <property type="project" value="TreeGrafter"/>
</dbReference>
<dbReference type="Gene3D" id="3.10.50.40">
    <property type="match status" value="1"/>
</dbReference>